<sequence>MRPVSVHSTTVPLEHTHPLILLIDHPLPLPSMLLECSECGIPYYTYEDLQMHFEMTHPKIHRRHNRLDVRIIKRVLNRHQKTYRCPLCSMPFPHPLLRDSHVQLGECDSDTDDSDSDYGPDAVEDPNSERGSIVSLFTKFGRHRKPSSAPRQPS</sequence>
<dbReference type="AlphaFoldDB" id="A0AAD6TZW5"/>
<dbReference type="EMBL" id="JARJCN010000041">
    <property type="protein sequence ID" value="KAJ7083335.1"/>
    <property type="molecule type" value="Genomic_DNA"/>
</dbReference>
<protein>
    <recommendedName>
        <fullName evidence="2">C2H2-type domain-containing protein</fullName>
    </recommendedName>
</protein>
<dbReference type="PROSITE" id="PS00028">
    <property type="entry name" value="ZINC_FINGER_C2H2_1"/>
    <property type="match status" value="1"/>
</dbReference>
<proteinExistence type="predicted"/>
<organism evidence="3 4">
    <name type="scientific">Mycena belliarum</name>
    <dbReference type="NCBI Taxonomy" id="1033014"/>
    <lineage>
        <taxon>Eukaryota</taxon>
        <taxon>Fungi</taxon>
        <taxon>Dikarya</taxon>
        <taxon>Basidiomycota</taxon>
        <taxon>Agaricomycotina</taxon>
        <taxon>Agaricomycetes</taxon>
        <taxon>Agaricomycetidae</taxon>
        <taxon>Agaricales</taxon>
        <taxon>Marasmiineae</taxon>
        <taxon>Mycenaceae</taxon>
        <taxon>Mycena</taxon>
    </lineage>
</organism>
<gene>
    <name evidence="3" type="ORF">B0H15DRAFT_421945</name>
</gene>
<name>A0AAD6TZW5_9AGAR</name>
<dbReference type="Proteomes" id="UP001222325">
    <property type="component" value="Unassembled WGS sequence"/>
</dbReference>
<evidence type="ECO:0000256" key="1">
    <source>
        <dbReference type="SAM" id="MobiDB-lite"/>
    </source>
</evidence>
<comment type="caution">
    <text evidence="3">The sequence shown here is derived from an EMBL/GenBank/DDBJ whole genome shotgun (WGS) entry which is preliminary data.</text>
</comment>
<evidence type="ECO:0000313" key="4">
    <source>
        <dbReference type="Proteomes" id="UP001222325"/>
    </source>
</evidence>
<keyword evidence="4" id="KW-1185">Reference proteome</keyword>
<accession>A0AAD6TZW5</accession>
<evidence type="ECO:0000313" key="3">
    <source>
        <dbReference type="EMBL" id="KAJ7083335.1"/>
    </source>
</evidence>
<feature type="region of interest" description="Disordered" evidence="1">
    <location>
        <begin position="104"/>
        <end position="131"/>
    </location>
</feature>
<feature type="domain" description="C2H2-type" evidence="2">
    <location>
        <begin position="36"/>
        <end position="57"/>
    </location>
</feature>
<reference evidence="3" key="1">
    <citation type="submission" date="2023-03" db="EMBL/GenBank/DDBJ databases">
        <title>Massive genome expansion in bonnet fungi (Mycena s.s.) driven by repeated elements and novel gene families across ecological guilds.</title>
        <authorList>
            <consortium name="Lawrence Berkeley National Laboratory"/>
            <person name="Harder C.B."/>
            <person name="Miyauchi S."/>
            <person name="Viragh M."/>
            <person name="Kuo A."/>
            <person name="Thoen E."/>
            <person name="Andreopoulos B."/>
            <person name="Lu D."/>
            <person name="Skrede I."/>
            <person name="Drula E."/>
            <person name="Henrissat B."/>
            <person name="Morin E."/>
            <person name="Kohler A."/>
            <person name="Barry K."/>
            <person name="LaButti K."/>
            <person name="Morin E."/>
            <person name="Salamov A."/>
            <person name="Lipzen A."/>
            <person name="Mereny Z."/>
            <person name="Hegedus B."/>
            <person name="Baldrian P."/>
            <person name="Stursova M."/>
            <person name="Weitz H."/>
            <person name="Taylor A."/>
            <person name="Grigoriev I.V."/>
            <person name="Nagy L.G."/>
            <person name="Martin F."/>
            <person name="Kauserud H."/>
        </authorList>
    </citation>
    <scope>NUCLEOTIDE SEQUENCE</scope>
    <source>
        <strain evidence="3">CBHHK173m</strain>
    </source>
</reference>
<feature type="compositionally biased region" description="Acidic residues" evidence="1">
    <location>
        <begin position="107"/>
        <end position="126"/>
    </location>
</feature>
<evidence type="ECO:0000259" key="2">
    <source>
        <dbReference type="PROSITE" id="PS00028"/>
    </source>
</evidence>
<dbReference type="InterPro" id="IPR013087">
    <property type="entry name" value="Znf_C2H2_type"/>
</dbReference>